<dbReference type="EMBL" id="FWXS01000002">
    <property type="protein sequence ID" value="SMC44925.1"/>
    <property type="molecule type" value="Genomic_DNA"/>
</dbReference>
<dbReference type="AlphaFoldDB" id="A0A1W1Z953"/>
<feature type="transmembrane region" description="Helical" evidence="1">
    <location>
        <begin position="12"/>
        <end position="35"/>
    </location>
</feature>
<accession>A0A1W1Z953</accession>
<feature type="transmembrane region" description="Helical" evidence="1">
    <location>
        <begin position="41"/>
        <end position="58"/>
    </location>
</feature>
<dbReference type="GO" id="GO:0016020">
    <property type="term" value="C:membrane"/>
    <property type="evidence" value="ECO:0007669"/>
    <property type="project" value="InterPro"/>
</dbReference>
<keyword evidence="3" id="KW-1185">Reference proteome</keyword>
<dbReference type="STRING" id="1434700.SAMN06296427_102263"/>
<dbReference type="InterPro" id="IPR004891">
    <property type="entry name" value="Mercury-R_MerC"/>
</dbReference>
<proteinExistence type="predicted"/>
<keyword evidence="1" id="KW-0812">Transmembrane</keyword>
<dbReference type="OrthoDB" id="1274419at2"/>
<reference evidence="2 3" key="1">
    <citation type="submission" date="2017-04" db="EMBL/GenBank/DDBJ databases">
        <authorList>
            <person name="Afonso C.L."/>
            <person name="Miller P.J."/>
            <person name="Scott M.A."/>
            <person name="Spackman E."/>
            <person name="Goraichik I."/>
            <person name="Dimitrov K.M."/>
            <person name="Suarez D.L."/>
            <person name="Swayne D.E."/>
        </authorList>
    </citation>
    <scope>NUCLEOTIDE SEQUENCE [LARGE SCALE GENOMIC DNA]</scope>
    <source>
        <strain evidence="2 3">CGMCC 1.12708</strain>
    </source>
</reference>
<evidence type="ECO:0000313" key="2">
    <source>
        <dbReference type="EMBL" id="SMC44925.1"/>
    </source>
</evidence>
<evidence type="ECO:0000256" key="1">
    <source>
        <dbReference type="SAM" id="Phobius"/>
    </source>
</evidence>
<evidence type="ECO:0000313" key="3">
    <source>
        <dbReference type="Proteomes" id="UP000192393"/>
    </source>
</evidence>
<sequence>MKIIKNKTLDLLGISSAGICLIHCVIFPLLTIIPLGLSHNHYIDLGFALIGLFAIFSIKNLNQNVKYILLSSISLILISVLLDILFHFHSPLIYVGAIGLIIGHLLNLKKHNL</sequence>
<dbReference type="Pfam" id="PF03203">
    <property type="entry name" value="MerC"/>
    <property type="match status" value="1"/>
</dbReference>
<feature type="transmembrane region" description="Helical" evidence="1">
    <location>
        <begin position="67"/>
        <end position="86"/>
    </location>
</feature>
<organism evidence="2 3">
    <name type="scientific">Moheibacter sediminis</name>
    <dbReference type="NCBI Taxonomy" id="1434700"/>
    <lineage>
        <taxon>Bacteria</taxon>
        <taxon>Pseudomonadati</taxon>
        <taxon>Bacteroidota</taxon>
        <taxon>Flavobacteriia</taxon>
        <taxon>Flavobacteriales</taxon>
        <taxon>Weeksellaceae</taxon>
        <taxon>Moheibacter</taxon>
    </lineage>
</organism>
<gene>
    <name evidence="2" type="ORF">SAMN06296427_102263</name>
</gene>
<name>A0A1W1Z953_9FLAO</name>
<protein>
    <submittedName>
        <fullName evidence="2">MerC mercury resistance protein</fullName>
    </submittedName>
</protein>
<dbReference type="Proteomes" id="UP000192393">
    <property type="component" value="Unassembled WGS sequence"/>
</dbReference>
<dbReference type="RefSeq" id="WP_084016419.1">
    <property type="nucleotide sequence ID" value="NZ_FWXS01000002.1"/>
</dbReference>
<keyword evidence="1" id="KW-1133">Transmembrane helix</keyword>
<dbReference type="GO" id="GO:0015097">
    <property type="term" value="F:mercury ion transmembrane transporter activity"/>
    <property type="evidence" value="ECO:0007669"/>
    <property type="project" value="InterPro"/>
</dbReference>
<feature type="transmembrane region" description="Helical" evidence="1">
    <location>
        <begin position="92"/>
        <end position="108"/>
    </location>
</feature>
<keyword evidence="1" id="KW-0472">Membrane</keyword>